<dbReference type="UniPathway" id="UPA00219"/>
<evidence type="ECO:0000313" key="15">
    <source>
        <dbReference type="Proteomes" id="UP000286947"/>
    </source>
</evidence>
<evidence type="ECO:0000256" key="1">
    <source>
        <dbReference type="ARBA" id="ARBA00004496"/>
    </source>
</evidence>
<feature type="domain" description="Mur ligase C-terminal" evidence="12">
    <location>
        <begin position="450"/>
        <end position="565"/>
    </location>
</feature>
<keyword evidence="15" id="KW-1185">Reference proteome</keyword>
<comment type="catalytic activity">
    <reaction evidence="9 10">
        <text>UDP-N-acetyl-alpha-D-muramoyl-L-alanine + D-glutamate + ATP = UDP-N-acetyl-alpha-D-muramoyl-L-alanyl-D-glutamate + ADP + phosphate + H(+)</text>
        <dbReference type="Rhea" id="RHEA:16429"/>
        <dbReference type="ChEBI" id="CHEBI:15378"/>
        <dbReference type="ChEBI" id="CHEBI:29986"/>
        <dbReference type="ChEBI" id="CHEBI:30616"/>
        <dbReference type="ChEBI" id="CHEBI:43474"/>
        <dbReference type="ChEBI" id="CHEBI:83898"/>
        <dbReference type="ChEBI" id="CHEBI:83900"/>
        <dbReference type="ChEBI" id="CHEBI:456216"/>
        <dbReference type="EC" id="6.3.2.9"/>
    </reaction>
</comment>
<feature type="binding site" evidence="9">
    <location>
        <begin position="214"/>
        <end position="220"/>
    </location>
    <ligand>
        <name>ATP</name>
        <dbReference type="ChEBI" id="CHEBI:30616"/>
    </ligand>
</feature>
<evidence type="ECO:0000256" key="8">
    <source>
        <dbReference type="ARBA" id="ARBA00023306"/>
    </source>
</evidence>
<dbReference type="GO" id="GO:0005737">
    <property type="term" value="C:cytoplasm"/>
    <property type="evidence" value="ECO:0007669"/>
    <property type="project" value="UniProtKB-SubCell"/>
</dbReference>
<evidence type="ECO:0000256" key="7">
    <source>
        <dbReference type="ARBA" id="ARBA00022840"/>
    </source>
</evidence>
<evidence type="ECO:0000256" key="4">
    <source>
        <dbReference type="ARBA" id="ARBA00022598"/>
    </source>
</evidence>
<dbReference type="InterPro" id="IPR036615">
    <property type="entry name" value="Mur_ligase_C_dom_sf"/>
</dbReference>
<dbReference type="InterPro" id="IPR005762">
    <property type="entry name" value="MurD"/>
</dbReference>
<dbReference type="GO" id="GO:0004326">
    <property type="term" value="F:tetrahydrofolylpolyglutamate synthase activity"/>
    <property type="evidence" value="ECO:0007669"/>
    <property type="project" value="InterPro"/>
</dbReference>
<organism evidence="14 15">
    <name type="scientific">Saezia sanguinis</name>
    <dbReference type="NCBI Taxonomy" id="1965230"/>
    <lineage>
        <taxon>Bacteria</taxon>
        <taxon>Pseudomonadati</taxon>
        <taxon>Pseudomonadota</taxon>
        <taxon>Betaproteobacteria</taxon>
        <taxon>Burkholderiales</taxon>
        <taxon>Saeziaceae</taxon>
        <taxon>Saezia</taxon>
    </lineage>
</organism>
<keyword evidence="9 10" id="KW-0573">Peptidoglycan synthesis</keyword>
<dbReference type="RefSeq" id="WP_239442275.1">
    <property type="nucleotide sequence ID" value="NZ_PQSP01000003.1"/>
</dbReference>
<keyword evidence="4 9" id="KW-0436">Ligase</keyword>
<evidence type="ECO:0000259" key="13">
    <source>
        <dbReference type="Pfam" id="PF08245"/>
    </source>
</evidence>
<reference evidence="14 15" key="1">
    <citation type="submission" date="2018-01" db="EMBL/GenBank/DDBJ databases">
        <title>Saezia sanguinis gen. nov., sp. nov., in the order Burkholderiales isolated from human blood.</title>
        <authorList>
            <person name="Medina-Pascual M.J."/>
            <person name="Valdezate S."/>
            <person name="Monzon S."/>
            <person name="Cuesta I."/>
            <person name="Carrasco G."/>
            <person name="Villalon P."/>
            <person name="Saez-Nieto J.A."/>
        </authorList>
    </citation>
    <scope>NUCLEOTIDE SEQUENCE [LARGE SCALE GENOMIC DNA]</scope>
    <source>
        <strain evidence="14 15">CNM695-12</strain>
    </source>
</reference>
<dbReference type="AlphaFoldDB" id="A0A433SDN6"/>
<dbReference type="Pfam" id="PF21799">
    <property type="entry name" value="MurD-like_N"/>
    <property type="match status" value="1"/>
</dbReference>
<dbReference type="GO" id="GO:0005524">
    <property type="term" value="F:ATP binding"/>
    <property type="evidence" value="ECO:0007669"/>
    <property type="project" value="UniProtKB-UniRule"/>
</dbReference>
<comment type="subcellular location">
    <subcellularLocation>
        <location evidence="1 9 10">Cytoplasm</location>
    </subcellularLocation>
</comment>
<dbReference type="InterPro" id="IPR036565">
    <property type="entry name" value="Mur-like_cat_sf"/>
</dbReference>
<evidence type="ECO:0000256" key="5">
    <source>
        <dbReference type="ARBA" id="ARBA00022618"/>
    </source>
</evidence>
<proteinExistence type="inferred from homology"/>
<dbReference type="Pfam" id="PF08245">
    <property type="entry name" value="Mur_ligase_M"/>
    <property type="match status" value="1"/>
</dbReference>
<dbReference type="Gene3D" id="3.40.50.720">
    <property type="entry name" value="NAD(P)-binding Rossmann-like Domain"/>
    <property type="match status" value="1"/>
</dbReference>
<accession>A0A433SDN6</accession>
<comment type="pathway">
    <text evidence="2 9 10">Cell wall biogenesis; peptidoglycan biosynthesis.</text>
</comment>
<evidence type="ECO:0000313" key="14">
    <source>
        <dbReference type="EMBL" id="RUS66869.1"/>
    </source>
</evidence>
<dbReference type="PANTHER" id="PTHR43692">
    <property type="entry name" value="UDP-N-ACETYLMURAMOYLALANINE--D-GLUTAMATE LIGASE"/>
    <property type="match status" value="1"/>
</dbReference>
<name>A0A433SDN6_9BURK</name>
<dbReference type="Gene3D" id="3.90.190.20">
    <property type="entry name" value="Mur ligase, C-terminal domain"/>
    <property type="match status" value="1"/>
</dbReference>
<evidence type="ECO:0000256" key="9">
    <source>
        <dbReference type="HAMAP-Rule" id="MF_00639"/>
    </source>
</evidence>
<dbReference type="HAMAP" id="MF_00639">
    <property type="entry name" value="MurD"/>
    <property type="match status" value="1"/>
</dbReference>
<keyword evidence="5 9" id="KW-0132">Cell division</keyword>
<keyword evidence="7 9" id="KW-0067">ATP-binding</keyword>
<feature type="region of interest" description="Disordered" evidence="11">
    <location>
        <begin position="333"/>
        <end position="355"/>
    </location>
</feature>
<dbReference type="EC" id="6.3.2.9" evidence="9 10"/>
<protein>
    <recommendedName>
        <fullName evidence="9 10">UDP-N-acetylmuramoylalanine--D-glutamate ligase</fullName>
        <ecNumber evidence="9 10">6.3.2.9</ecNumber>
    </recommendedName>
    <alternativeName>
        <fullName evidence="9">D-glutamic acid-adding enzyme</fullName>
    </alternativeName>
    <alternativeName>
        <fullName evidence="9">UDP-N-acetylmuramoyl-L-alanyl-D-glutamate synthetase</fullName>
    </alternativeName>
</protein>
<keyword evidence="9 10" id="KW-0133">Cell shape</keyword>
<keyword evidence="9 10" id="KW-0961">Cell wall biogenesis/degradation</keyword>
<dbReference type="EMBL" id="PQSP01000003">
    <property type="protein sequence ID" value="RUS66869.1"/>
    <property type="molecule type" value="Genomic_DNA"/>
</dbReference>
<evidence type="ECO:0000256" key="11">
    <source>
        <dbReference type="SAM" id="MobiDB-lite"/>
    </source>
</evidence>
<keyword evidence="3 9" id="KW-0963">Cytoplasm</keyword>
<comment type="similarity">
    <text evidence="9">Belongs to the MurCDEF family.</text>
</comment>
<keyword evidence="8 9" id="KW-0131">Cell cycle</keyword>
<dbReference type="PROSITE" id="PS01011">
    <property type="entry name" value="FOLYLPOLYGLU_SYNT_1"/>
    <property type="match status" value="1"/>
</dbReference>
<dbReference type="GO" id="GO:0008764">
    <property type="term" value="F:UDP-N-acetylmuramoylalanine-D-glutamate ligase activity"/>
    <property type="evidence" value="ECO:0007669"/>
    <property type="project" value="UniProtKB-UniRule"/>
</dbReference>
<dbReference type="InterPro" id="IPR013221">
    <property type="entry name" value="Mur_ligase_cen"/>
</dbReference>
<evidence type="ECO:0000256" key="3">
    <source>
        <dbReference type="ARBA" id="ARBA00022490"/>
    </source>
</evidence>
<dbReference type="Proteomes" id="UP000286947">
    <property type="component" value="Unassembled WGS sequence"/>
</dbReference>
<evidence type="ECO:0000256" key="10">
    <source>
        <dbReference type="RuleBase" id="RU003664"/>
    </source>
</evidence>
<dbReference type="GO" id="GO:0051301">
    <property type="term" value="P:cell division"/>
    <property type="evidence" value="ECO:0007669"/>
    <property type="project" value="UniProtKB-KW"/>
</dbReference>
<gene>
    <name evidence="9 14" type="primary">murD</name>
    <name evidence="14" type="ORF">CUZ56_01664</name>
</gene>
<evidence type="ECO:0000256" key="2">
    <source>
        <dbReference type="ARBA" id="ARBA00004752"/>
    </source>
</evidence>
<feature type="domain" description="Mur ligase central" evidence="13">
    <location>
        <begin position="212"/>
        <end position="337"/>
    </location>
</feature>
<dbReference type="GO" id="GO:0071555">
    <property type="term" value="P:cell wall organization"/>
    <property type="evidence" value="ECO:0007669"/>
    <property type="project" value="UniProtKB-KW"/>
</dbReference>
<dbReference type="GO" id="GO:0009252">
    <property type="term" value="P:peptidoglycan biosynthetic process"/>
    <property type="evidence" value="ECO:0007669"/>
    <property type="project" value="UniProtKB-UniRule"/>
</dbReference>
<dbReference type="SUPFAM" id="SSF53623">
    <property type="entry name" value="MurD-like peptide ligases, catalytic domain"/>
    <property type="match status" value="1"/>
</dbReference>
<comment type="caution">
    <text evidence="14">The sequence shown here is derived from an EMBL/GenBank/DDBJ whole genome shotgun (WGS) entry which is preliminary data.</text>
</comment>
<dbReference type="InterPro" id="IPR018109">
    <property type="entry name" value="Folylpolyglutamate_synth_CS"/>
</dbReference>
<dbReference type="Gene3D" id="3.40.1190.10">
    <property type="entry name" value="Mur-like, catalytic domain"/>
    <property type="match status" value="1"/>
</dbReference>
<dbReference type="Pfam" id="PF02875">
    <property type="entry name" value="Mur_ligase_C"/>
    <property type="match status" value="1"/>
</dbReference>
<dbReference type="PANTHER" id="PTHR43692:SF1">
    <property type="entry name" value="UDP-N-ACETYLMURAMOYLALANINE--D-GLUTAMATE LIGASE"/>
    <property type="match status" value="1"/>
</dbReference>
<sequence>MQYLQGQQLLILGLGISGLSMARWAVRCGAVIRVADTRETPPGLQDLRALVPDVEFISGPLDAARLLAAKEGQRITRVLRSPGLFPGQADVKALLQAAHEQDIEVMGELELFTEALAQIHQEQLRQQAEEMLQLASEPDVLAAGTETTTADVLAEGMTPAFDENLADGDHSGIVVELPDGEFEETSDDTEDEPVFVPVPPQPVGYVPKVIAVTGTNGKTTVTALTALLVERAGKSVMAAGNIGPAMLDMLAQQLDADALPEVWVLELSSFQLDGVKNFDPAAATILNLTQDHLDWHGSMQAYAAAKGHIFGAHTTRVLNRDDAMVMDFKPQAQVAEADSQTKRRGRSKSQPKDMAPRMVTFGLDVPVVAGDFGIADDGGFPWLVQAAAADETRMDAQAVAWQRLMPVDALRIRGRHNASNALAALALASSIGCEMAPMLFGLREYRGESHRVESVAIVNGVEYFDDSKGTNVGATVAALAGLGVDHRIVVILGGDGKGQDFSPLVPLVQQHVRTAVLIGRDAPVIEAALADTGVPMLHAGSMDEAVRLCAKEAVSGDVVLMSPACASLDMFKNYAERAKAFVNAVHELAEDQGQVMGGWQ</sequence>
<dbReference type="SUPFAM" id="SSF53244">
    <property type="entry name" value="MurD-like peptide ligases, peptide-binding domain"/>
    <property type="match status" value="1"/>
</dbReference>
<dbReference type="GO" id="GO:0008360">
    <property type="term" value="P:regulation of cell shape"/>
    <property type="evidence" value="ECO:0007669"/>
    <property type="project" value="UniProtKB-KW"/>
</dbReference>
<comment type="function">
    <text evidence="9 10">Cell wall formation. Catalyzes the addition of glutamate to the nucleotide precursor UDP-N-acetylmuramoyl-L-alanine (UMA).</text>
</comment>
<dbReference type="SUPFAM" id="SSF51984">
    <property type="entry name" value="MurCD N-terminal domain"/>
    <property type="match status" value="1"/>
</dbReference>
<dbReference type="NCBIfam" id="TIGR01087">
    <property type="entry name" value="murD"/>
    <property type="match status" value="1"/>
</dbReference>
<dbReference type="InterPro" id="IPR004101">
    <property type="entry name" value="Mur_ligase_C"/>
</dbReference>
<evidence type="ECO:0000256" key="6">
    <source>
        <dbReference type="ARBA" id="ARBA00022741"/>
    </source>
</evidence>
<keyword evidence="6 9" id="KW-0547">Nucleotide-binding</keyword>
<evidence type="ECO:0000259" key="12">
    <source>
        <dbReference type="Pfam" id="PF02875"/>
    </source>
</evidence>